<dbReference type="InterPro" id="IPR004294">
    <property type="entry name" value="Carotenoid_Oase"/>
</dbReference>
<reference evidence="8 9" key="1">
    <citation type="submission" date="2024-10" db="EMBL/GenBank/DDBJ databases">
        <title>Updated reference genomes for cyclostephanoid diatoms.</title>
        <authorList>
            <person name="Roberts W.R."/>
            <person name="Alverson A.J."/>
        </authorList>
    </citation>
    <scope>NUCLEOTIDE SEQUENCE [LARGE SCALE GENOMIC DNA]</scope>
    <source>
        <strain evidence="8 9">AJA232-27</strain>
    </source>
</reference>
<evidence type="ECO:0000256" key="4">
    <source>
        <dbReference type="ARBA" id="ARBA00023004"/>
    </source>
</evidence>
<protein>
    <recommendedName>
        <fullName evidence="10">Carotenoid oxygenase</fullName>
    </recommendedName>
</protein>
<feature type="region of interest" description="Disordered" evidence="6">
    <location>
        <begin position="515"/>
        <end position="542"/>
    </location>
</feature>
<keyword evidence="7" id="KW-0732">Signal</keyword>
<evidence type="ECO:0008006" key="10">
    <source>
        <dbReference type="Google" id="ProtNLM"/>
    </source>
</evidence>
<dbReference type="PANTHER" id="PTHR10543">
    <property type="entry name" value="BETA-CAROTENE DIOXYGENASE"/>
    <property type="match status" value="1"/>
</dbReference>
<feature type="signal peptide" evidence="7">
    <location>
        <begin position="1"/>
        <end position="26"/>
    </location>
</feature>
<evidence type="ECO:0000313" key="8">
    <source>
        <dbReference type="EMBL" id="KAL3771720.1"/>
    </source>
</evidence>
<evidence type="ECO:0000313" key="9">
    <source>
        <dbReference type="Proteomes" id="UP001530293"/>
    </source>
</evidence>
<feature type="region of interest" description="Disordered" evidence="6">
    <location>
        <begin position="36"/>
        <end position="125"/>
    </location>
</feature>
<feature type="chain" id="PRO_5044841647" description="Carotenoid oxygenase" evidence="7">
    <location>
        <begin position="27"/>
        <end position="706"/>
    </location>
</feature>
<evidence type="ECO:0000256" key="1">
    <source>
        <dbReference type="ARBA" id="ARBA00006787"/>
    </source>
</evidence>
<dbReference type="Proteomes" id="UP001530293">
    <property type="component" value="Unassembled WGS sequence"/>
</dbReference>
<feature type="compositionally biased region" description="Polar residues" evidence="6">
    <location>
        <begin position="85"/>
        <end position="97"/>
    </location>
</feature>
<dbReference type="GO" id="GO:0046872">
    <property type="term" value="F:metal ion binding"/>
    <property type="evidence" value="ECO:0007669"/>
    <property type="project" value="UniProtKB-KW"/>
</dbReference>
<comment type="cofactor">
    <cofactor evidence="5">
        <name>Fe(2+)</name>
        <dbReference type="ChEBI" id="CHEBI:29033"/>
    </cofactor>
    <text evidence="5">Binds 1 Fe(2+) ion per subunit.</text>
</comment>
<dbReference type="PANTHER" id="PTHR10543:SF89">
    <property type="entry name" value="CAROTENOID 9,10(9',10')-CLEAVAGE DIOXYGENASE 1"/>
    <property type="match status" value="1"/>
</dbReference>
<keyword evidence="3" id="KW-0560">Oxidoreductase</keyword>
<feature type="compositionally biased region" description="Basic and acidic residues" evidence="6">
    <location>
        <begin position="100"/>
        <end position="115"/>
    </location>
</feature>
<gene>
    <name evidence="8" type="ORF">ACHAWU_010031</name>
</gene>
<dbReference type="AlphaFoldDB" id="A0ABD3NFP9"/>
<evidence type="ECO:0000256" key="7">
    <source>
        <dbReference type="SAM" id="SignalP"/>
    </source>
</evidence>
<keyword evidence="4 5" id="KW-0408">Iron</keyword>
<sequence>MVTTSLIMKFHAKLILLQLLLLTTWCCDKAQSFALSPHHSSISSGHRRRARHHRNRSEVRIAIPSPSTTKLNYRSDSDLPDDASTLASPILPQTTTKKIGGSDKKNNDVHKEKGRQQNRRGPPVRRSFLHQLDRFLTELQGTDDHLRKNTFLTGNFAPVSKEHVSLPVEVVEGSIPMNLNGAFCRNGPNPIRDVQKKRYHWFDGHAMLHTLMFNNGEVRYTNQFIPSPRFSIEQELGEEYFPTIGEYKGMLGLMKLSFHAQLVKEKIKDLKTVAPPNTNIMMYNKKLYCLHEANLPMECRMHPDGRLEYIGYETFGGVLDYPVSAHPVRDGNDLLFHSYTVDEELIKEHGTMKVGRYNSQTASVDTYLVPTPTKSHVSFAHSLIHTENYIIVWDCSVHFRTDALFMGGSFFRNIHDFTLKFGLIPKDATSREDVIWIDSGEVGAIVHPLHAWEEVVEVDDHGEARIVIKLWTPFCKDLELDLEKSNIFHMMEFKIDPHARIVTKEVIDDTINSEFATMPPIPSQPTTLTESSTYDSGITNDRSTSLSTHERYGFTAIFGDGGSFIGWAKWDMVSRSLHSTVYYGPHESGGEPIVVRAKRQIVDEGDGSSIEDEIIYVGSYVYNKEENQSYFLLFDGETNRQVCRLKMPQRVPFGFHGQFISGEELEFHYRHHQEIDKQANSSCPIQWIRFFIRDIILDFTQQLGDA</sequence>
<feature type="binding site" evidence="5">
    <location>
        <position position="656"/>
    </location>
    <ligand>
        <name>Fe cation</name>
        <dbReference type="ChEBI" id="CHEBI:24875"/>
        <note>catalytic</note>
    </ligand>
</feature>
<name>A0ABD3NFP9_9STRA</name>
<dbReference type="GO" id="GO:0016491">
    <property type="term" value="F:oxidoreductase activity"/>
    <property type="evidence" value="ECO:0007669"/>
    <property type="project" value="UniProtKB-KW"/>
</dbReference>
<dbReference type="Pfam" id="PF03055">
    <property type="entry name" value="RPE65"/>
    <property type="match status" value="1"/>
</dbReference>
<dbReference type="EMBL" id="JALLBG020000021">
    <property type="protein sequence ID" value="KAL3771720.1"/>
    <property type="molecule type" value="Genomic_DNA"/>
</dbReference>
<evidence type="ECO:0000256" key="6">
    <source>
        <dbReference type="SAM" id="MobiDB-lite"/>
    </source>
</evidence>
<comment type="caution">
    <text evidence="8">The sequence shown here is derived from an EMBL/GenBank/DDBJ whole genome shotgun (WGS) entry which is preliminary data.</text>
</comment>
<proteinExistence type="inferred from homology"/>
<feature type="binding site" evidence="5">
    <location>
        <position position="447"/>
    </location>
    <ligand>
        <name>Fe cation</name>
        <dbReference type="ChEBI" id="CHEBI:24875"/>
        <note>catalytic</note>
    </ligand>
</feature>
<feature type="compositionally biased region" description="Polar residues" evidence="6">
    <location>
        <begin position="524"/>
        <end position="542"/>
    </location>
</feature>
<accession>A0ABD3NFP9</accession>
<keyword evidence="9" id="KW-1185">Reference proteome</keyword>
<keyword evidence="2 5" id="KW-0479">Metal-binding</keyword>
<evidence type="ECO:0000256" key="3">
    <source>
        <dbReference type="ARBA" id="ARBA00023002"/>
    </source>
</evidence>
<evidence type="ECO:0000256" key="5">
    <source>
        <dbReference type="PIRSR" id="PIRSR604294-1"/>
    </source>
</evidence>
<feature type="compositionally biased region" description="Polar residues" evidence="6">
    <location>
        <begin position="65"/>
        <end position="74"/>
    </location>
</feature>
<feature type="compositionally biased region" description="Basic residues" evidence="6">
    <location>
        <begin position="45"/>
        <end position="55"/>
    </location>
</feature>
<feature type="binding site" evidence="5">
    <location>
        <position position="381"/>
    </location>
    <ligand>
        <name>Fe cation</name>
        <dbReference type="ChEBI" id="CHEBI:24875"/>
        <note>catalytic</note>
    </ligand>
</feature>
<organism evidence="8 9">
    <name type="scientific">Discostella pseudostelligera</name>
    <dbReference type="NCBI Taxonomy" id="259834"/>
    <lineage>
        <taxon>Eukaryota</taxon>
        <taxon>Sar</taxon>
        <taxon>Stramenopiles</taxon>
        <taxon>Ochrophyta</taxon>
        <taxon>Bacillariophyta</taxon>
        <taxon>Coscinodiscophyceae</taxon>
        <taxon>Thalassiosirophycidae</taxon>
        <taxon>Stephanodiscales</taxon>
        <taxon>Stephanodiscaceae</taxon>
        <taxon>Discostella</taxon>
    </lineage>
</organism>
<comment type="similarity">
    <text evidence="1">Belongs to the carotenoid oxygenase family.</text>
</comment>
<feature type="binding site" evidence="5">
    <location>
        <position position="326"/>
    </location>
    <ligand>
        <name>Fe cation</name>
        <dbReference type="ChEBI" id="CHEBI:24875"/>
        <note>catalytic</note>
    </ligand>
</feature>
<evidence type="ECO:0000256" key="2">
    <source>
        <dbReference type="ARBA" id="ARBA00022723"/>
    </source>
</evidence>